<sequence length="163" mass="17665">MGTTMTEGDRLRIRSAGSGDFSTCAGIFLAARRRAKPHVPPDRFTAEDFSFAIADLDLKVAERAGRVVGFAGFDPITREIDLLFVSPEEQGRGAGALLLAEVGRLLGPGAYLRCEAHNTAVRAFYRAQGWVEARESWGEVQFVRPAAARMPFPGLLGVPLFAL</sequence>
<keyword evidence="2" id="KW-0012">Acyltransferase</keyword>
<dbReference type="InterPro" id="IPR050832">
    <property type="entry name" value="Bact_Acetyltransf"/>
</dbReference>
<proteinExistence type="predicted"/>
<accession>A0A317DY04</accession>
<dbReference type="GO" id="GO:0016747">
    <property type="term" value="F:acyltransferase activity, transferring groups other than amino-acyl groups"/>
    <property type="evidence" value="ECO:0007669"/>
    <property type="project" value="InterPro"/>
</dbReference>
<dbReference type="PROSITE" id="PS51186">
    <property type="entry name" value="GNAT"/>
    <property type="match status" value="1"/>
</dbReference>
<dbReference type="CDD" id="cd04301">
    <property type="entry name" value="NAT_SF"/>
    <property type="match status" value="1"/>
</dbReference>
<keyword evidence="5" id="KW-1185">Reference proteome</keyword>
<dbReference type="Pfam" id="PF13508">
    <property type="entry name" value="Acetyltransf_7"/>
    <property type="match status" value="1"/>
</dbReference>
<gene>
    <name evidence="4" type="ORF">DKG75_17270</name>
</gene>
<name>A0A317DY04_9PROT</name>
<dbReference type="AlphaFoldDB" id="A0A317DY04"/>
<protein>
    <submittedName>
        <fullName evidence="4">N-acetyltransferase</fullName>
    </submittedName>
</protein>
<dbReference type="InterPro" id="IPR016181">
    <property type="entry name" value="Acyl_CoA_acyltransferase"/>
</dbReference>
<organism evidence="4 5">
    <name type="scientific">Zavarzinia compransoris</name>
    <dbReference type="NCBI Taxonomy" id="1264899"/>
    <lineage>
        <taxon>Bacteria</taxon>
        <taxon>Pseudomonadati</taxon>
        <taxon>Pseudomonadota</taxon>
        <taxon>Alphaproteobacteria</taxon>
        <taxon>Rhodospirillales</taxon>
        <taxon>Zavarziniaceae</taxon>
        <taxon>Zavarzinia</taxon>
    </lineage>
</organism>
<evidence type="ECO:0000313" key="5">
    <source>
        <dbReference type="Proteomes" id="UP000246077"/>
    </source>
</evidence>
<keyword evidence="1 4" id="KW-0808">Transferase</keyword>
<dbReference type="Proteomes" id="UP000246077">
    <property type="component" value="Unassembled WGS sequence"/>
</dbReference>
<feature type="domain" description="N-acetyltransferase" evidence="3">
    <location>
        <begin position="11"/>
        <end position="155"/>
    </location>
</feature>
<dbReference type="RefSeq" id="WP_109922425.1">
    <property type="nucleotide sequence ID" value="NZ_QGLF01000005.1"/>
</dbReference>
<evidence type="ECO:0000256" key="2">
    <source>
        <dbReference type="ARBA" id="ARBA00023315"/>
    </source>
</evidence>
<dbReference type="OrthoDB" id="9797417at2"/>
<evidence type="ECO:0000313" key="4">
    <source>
        <dbReference type="EMBL" id="PWR18736.1"/>
    </source>
</evidence>
<dbReference type="PANTHER" id="PTHR43877">
    <property type="entry name" value="AMINOALKYLPHOSPHONATE N-ACETYLTRANSFERASE-RELATED-RELATED"/>
    <property type="match status" value="1"/>
</dbReference>
<evidence type="ECO:0000256" key="1">
    <source>
        <dbReference type="ARBA" id="ARBA00022679"/>
    </source>
</evidence>
<reference evidence="5" key="1">
    <citation type="submission" date="2018-05" db="EMBL/GenBank/DDBJ databases">
        <title>Zavarzinia sp. HR-AS.</title>
        <authorList>
            <person name="Lee Y."/>
            <person name="Jeon C.O."/>
        </authorList>
    </citation>
    <scope>NUCLEOTIDE SEQUENCE [LARGE SCALE GENOMIC DNA]</scope>
    <source>
        <strain evidence="5">DSM 1231</strain>
    </source>
</reference>
<dbReference type="PANTHER" id="PTHR43877:SF2">
    <property type="entry name" value="AMINOALKYLPHOSPHONATE N-ACETYLTRANSFERASE-RELATED"/>
    <property type="match status" value="1"/>
</dbReference>
<evidence type="ECO:0000259" key="3">
    <source>
        <dbReference type="PROSITE" id="PS51186"/>
    </source>
</evidence>
<dbReference type="InterPro" id="IPR000182">
    <property type="entry name" value="GNAT_dom"/>
</dbReference>
<comment type="caution">
    <text evidence="4">The sequence shown here is derived from an EMBL/GenBank/DDBJ whole genome shotgun (WGS) entry which is preliminary data.</text>
</comment>
<dbReference type="EMBL" id="QGLF01000005">
    <property type="protein sequence ID" value="PWR18736.1"/>
    <property type="molecule type" value="Genomic_DNA"/>
</dbReference>
<dbReference type="Gene3D" id="3.40.630.30">
    <property type="match status" value="1"/>
</dbReference>
<dbReference type="SUPFAM" id="SSF55729">
    <property type="entry name" value="Acyl-CoA N-acyltransferases (Nat)"/>
    <property type="match status" value="1"/>
</dbReference>